<feature type="transmembrane region" description="Helical" evidence="1">
    <location>
        <begin position="51"/>
        <end position="68"/>
    </location>
</feature>
<evidence type="ECO:0000313" key="3">
    <source>
        <dbReference type="Proteomes" id="UP000637788"/>
    </source>
</evidence>
<dbReference type="EMBL" id="BMPQ01000024">
    <property type="protein sequence ID" value="GGK98647.1"/>
    <property type="molecule type" value="Genomic_DNA"/>
</dbReference>
<reference evidence="2" key="1">
    <citation type="journal article" date="2014" name="Int. J. Syst. Evol. Microbiol.">
        <title>Complete genome sequence of Corynebacterium casei LMG S-19264T (=DSM 44701T), isolated from a smear-ripened cheese.</title>
        <authorList>
            <consortium name="US DOE Joint Genome Institute (JGI-PGF)"/>
            <person name="Walter F."/>
            <person name="Albersmeier A."/>
            <person name="Kalinowski J."/>
            <person name="Ruckert C."/>
        </authorList>
    </citation>
    <scope>NUCLEOTIDE SEQUENCE</scope>
    <source>
        <strain evidence="2">JCM 3035</strain>
    </source>
</reference>
<name>A0A917VNH5_9ACTN</name>
<protein>
    <submittedName>
        <fullName evidence="2">Uncharacterized protein</fullName>
    </submittedName>
</protein>
<keyword evidence="1" id="KW-1133">Transmembrane helix</keyword>
<gene>
    <name evidence="2" type="ORF">GCM10010094_69400</name>
</gene>
<feature type="transmembrane region" description="Helical" evidence="1">
    <location>
        <begin position="140"/>
        <end position="160"/>
    </location>
</feature>
<feature type="transmembrane region" description="Helical" evidence="1">
    <location>
        <begin position="74"/>
        <end position="92"/>
    </location>
</feature>
<accession>A0A917VNH5</accession>
<dbReference type="AlphaFoldDB" id="A0A917VNH5"/>
<organism evidence="2 3">
    <name type="scientific">Streptomyces flaveus</name>
    <dbReference type="NCBI Taxonomy" id="66370"/>
    <lineage>
        <taxon>Bacteria</taxon>
        <taxon>Bacillati</taxon>
        <taxon>Actinomycetota</taxon>
        <taxon>Actinomycetes</taxon>
        <taxon>Kitasatosporales</taxon>
        <taxon>Streptomycetaceae</taxon>
        <taxon>Streptomyces</taxon>
        <taxon>Streptomyces aurantiacus group</taxon>
    </lineage>
</organism>
<proteinExistence type="predicted"/>
<evidence type="ECO:0000313" key="2">
    <source>
        <dbReference type="EMBL" id="GGK98647.1"/>
    </source>
</evidence>
<keyword evidence="3" id="KW-1185">Reference proteome</keyword>
<sequence>MGKSNEARHGEAMAVSTPMDAEQAWKDLQRIRVPQERVYDEFERSVSGGRGMTYGMAALMWVFLAGVGMDLPQWGVGLFVAAYVGLLSVLVVMSSRRSRMQLHHTRCPGRMWAAFGAAAVLVGGTIVLSDHLTEPLEPIYAGPIQATAAVAVYLLSLGPANRWAADSVRSGGEPAADEEAGR</sequence>
<reference evidence="2" key="2">
    <citation type="submission" date="2020-09" db="EMBL/GenBank/DDBJ databases">
        <authorList>
            <person name="Sun Q."/>
            <person name="Ohkuma M."/>
        </authorList>
    </citation>
    <scope>NUCLEOTIDE SEQUENCE</scope>
    <source>
        <strain evidence="2">JCM 3035</strain>
    </source>
</reference>
<evidence type="ECO:0000256" key="1">
    <source>
        <dbReference type="SAM" id="Phobius"/>
    </source>
</evidence>
<feature type="transmembrane region" description="Helical" evidence="1">
    <location>
        <begin position="112"/>
        <end position="128"/>
    </location>
</feature>
<keyword evidence="1" id="KW-0472">Membrane</keyword>
<keyword evidence="1" id="KW-0812">Transmembrane</keyword>
<comment type="caution">
    <text evidence="2">The sequence shown here is derived from an EMBL/GenBank/DDBJ whole genome shotgun (WGS) entry which is preliminary data.</text>
</comment>
<dbReference type="Proteomes" id="UP000637788">
    <property type="component" value="Unassembled WGS sequence"/>
</dbReference>